<dbReference type="Pfam" id="PF19744">
    <property type="entry name" value="DUF6232"/>
    <property type="match status" value="1"/>
</dbReference>
<reference evidence="2 3" key="1">
    <citation type="submission" date="2024-09" db="EMBL/GenBank/DDBJ databases">
        <title>Floridaenema gen nov. (Aerosakkonemataceae, Aerosakkonematales ord. nov., Cyanobacteria) from benthic tropical and subtropical fresh waters, with the description of four new species.</title>
        <authorList>
            <person name="Moretto J.A."/>
            <person name="Berthold D.E."/>
            <person name="Lefler F.W."/>
            <person name="Huang I.-S."/>
            <person name="Laughinghouse H. IV."/>
        </authorList>
    </citation>
    <scope>NUCLEOTIDE SEQUENCE [LARGE SCALE GENOMIC DNA]</scope>
    <source>
        <strain evidence="2 3">BLCC-F46</strain>
    </source>
</reference>
<accession>A0ABV4X423</accession>
<proteinExistence type="predicted"/>
<organism evidence="2 3">
    <name type="scientific">Floridaenema aerugineum BLCC-F46</name>
    <dbReference type="NCBI Taxonomy" id="3153654"/>
    <lineage>
        <taxon>Bacteria</taxon>
        <taxon>Bacillati</taxon>
        <taxon>Cyanobacteriota</taxon>
        <taxon>Cyanophyceae</taxon>
        <taxon>Oscillatoriophycideae</taxon>
        <taxon>Aerosakkonematales</taxon>
        <taxon>Aerosakkonemataceae</taxon>
        <taxon>Floridanema</taxon>
        <taxon>Floridanema aerugineum</taxon>
    </lineage>
</organism>
<dbReference type="RefSeq" id="WP_413270606.1">
    <property type="nucleotide sequence ID" value="NZ_JBHFNQ010000090.1"/>
</dbReference>
<keyword evidence="1" id="KW-0812">Transmembrane</keyword>
<dbReference type="InterPro" id="IPR045629">
    <property type="entry name" value="DUF6232"/>
</dbReference>
<keyword evidence="1" id="KW-0472">Membrane</keyword>
<keyword evidence="1" id="KW-1133">Transmembrane helix</keyword>
<dbReference type="EMBL" id="JBHFNQ010000090">
    <property type="protein sequence ID" value="MFB2877509.1"/>
    <property type="molecule type" value="Genomic_DNA"/>
</dbReference>
<evidence type="ECO:0000256" key="1">
    <source>
        <dbReference type="SAM" id="Phobius"/>
    </source>
</evidence>
<evidence type="ECO:0000313" key="2">
    <source>
        <dbReference type="EMBL" id="MFB2877509.1"/>
    </source>
</evidence>
<evidence type="ECO:0000313" key="3">
    <source>
        <dbReference type="Proteomes" id="UP001576774"/>
    </source>
</evidence>
<name>A0ABV4X423_9CYAN</name>
<protein>
    <submittedName>
        <fullName evidence="2">DUF6232 family protein</fullName>
    </submittedName>
</protein>
<keyword evidence="3" id="KW-1185">Reference proteome</keyword>
<feature type="transmembrane region" description="Helical" evidence="1">
    <location>
        <begin position="52"/>
        <end position="81"/>
    </location>
</feature>
<gene>
    <name evidence="2" type="ORF">ACE1CC_11555</name>
</gene>
<dbReference type="Proteomes" id="UP001576774">
    <property type="component" value="Unassembled WGS sequence"/>
</dbReference>
<comment type="caution">
    <text evidence="2">The sequence shown here is derived from an EMBL/GenBank/DDBJ whole genome shotgun (WGS) entry which is preliminary data.</text>
</comment>
<sequence>MITPQETLYDKGGIRITSTLLRNGNTSYRIRDLHRFTRSEEKVIVNQSRTDLVIIGVLLLMFGLLLLQPLAVIIGLIMIILGSNSSFEQVEYVLTIITNKNQEIRIAKTSREEMNTIQETLERAIYYSAPGREGAN</sequence>